<keyword evidence="2" id="KW-1133">Transmembrane helix</keyword>
<proteinExistence type="predicted"/>
<sequence>MPYPDSASLSCCRTSSTSTNRRRRPISPSSSVLTLLAAVAADSCVNAAPTPFPLPFLYPPSPSLRKDHELASNHKKKKKRRSRTNFPDKYVKGDDGRWRKTDTFIFNGYAFGNQTEGCGSRTAIDDAATSPSATISSVTMDPSPTCVNGTSFMECLPNGWKPKDHNDRTSLIVTISLVLAFFICFFIIGCLLWRKSMRRMRDIEQRRHRRRKKKATRQAGEEEEEEARSMLEKEIKTKKKIWANATARWKTNAHYMGWRRRGKRTYIDFSSPQTITPSRPASTTHSRPTSPQVSRVSTPEPSRPSSRRPSVSEPEPSSSSRSPPSPPPPPNSPSTSPPAYQHPRSNTHAPDYSPPQQQATTSTTKAWTPLESISGSSRSICVTTTTTTEADSEIPYTSTTDSGHVATDDKAFLERLTYQASAPPGEEESSSSADQIFVPVWRDEEISDFVHEEDEGMSTPNGLFPPPPMPSPSEKGKMAIYYDYTFEEEGDGGEGSAPPFEETEPIASAPPEEDELEYVDEPSVGTSATGGTLESSGSHPERRDSSLQQLGLDFENGSSLPHDLPVYRP</sequence>
<dbReference type="RefSeq" id="XP_043016142.1">
    <property type="nucleotide sequence ID" value="XM_043147433.1"/>
</dbReference>
<feature type="compositionally biased region" description="Polar residues" evidence="1">
    <location>
        <begin position="371"/>
        <end position="382"/>
    </location>
</feature>
<feature type="compositionally biased region" description="Low complexity" evidence="1">
    <location>
        <begin position="1"/>
        <end position="19"/>
    </location>
</feature>
<feature type="region of interest" description="Disordered" evidence="1">
    <location>
        <begin position="267"/>
        <end position="405"/>
    </location>
</feature>
<evidence type="ECO:0000313" key="4">
    <source>
        <dbReference type="Proteomes" id="UP001049176"/>
    </source>
</evidence>
<feature type="compositionally biased region" description="Polar residues" evidence="1">
    <location>
        <begin position="268"/>
        <end position="292"/>
    </location>
</feature>
<feature type="compositionally biased region" description="Low complexity" evidence="1">
    <location>
        <begin position="293"/>
        <end position="322"/>
    </location>
</feature>
<dbReference type="AlphaFoldDB" id="A0A9P8AFG7"/>
<feature type="compositionally biased region" description="Acidic residues" evidence="1">
    <location>
        <begin position="511"/>
        <end position="520"/>
    </location>
</feature>
<keyword evidence="4" id="KW-1185">Reference proteome</keyword>
<reference evidence="3" key="1">
    <citation type="journal article" date="2021" name="Genome Biol. Evol.">
        <title>The assembled and annotated genome of the fairy-ring fungus Marasmius oreades.</title>
        <authorList>
            <person name="Hiltunen M."/>
            <person name="Ament-Velasquez S.L."/>
            <person name="Johannesson H."/>
        </authorList>
    </citation>
    <scope>NUCLEOTIDE SEQUENCE</scope>
    <source>
        <strain evidence="3">03SP1</strain>
    </source>
</reference>
<accession>A0A9P8AFG7</accession>
<gene>
    <name evidence="3" type="ORF">E1B28_001497</name>
</gene>
<feature type="region of interest" description="Disordered" evidence="1">
    <location>
        <begin position="452"/>
        <end position="569"/>
    </location>
</feature>
<feature type="compositionally biased region" description="Low complexity" evidence="1">
    <location>
        <begin position="354"/>
        <end position="369"/>
    </location>
</feature>
<keyword evidence="2" id="KW-0812">Transmembrane</keyword>
<feature type="compositionally biased region" description="Pro residues" evidence="1">
    <location>
        <begin position="323"/>
        <end position="336"/>
    </location>
</feature>
<protein>
    <submittedName>
        <fullName evidence="3">Uncharacterized protein</fullName>
    </submittedName>
</protein>
<feature type="compositionally biased region" description="Polar residues" evidence="1">
    <location>
        <begin position="524"/>
        <end position="538"/>
    </location>
</feature>
<dbReference type="EMBL" id="CM032181">
    <property type="protein sequence ID" value="KAG7099672.1"/>
    <property type="molecule type" value="Genomic_DNA"/>
</dbReference>
<comment type="caution">
    <text evidence="3">The sequence shown here is derived from an EMBL/GenBank/DDBJ whole genome shotgun (WGS) entry which is preliminary data.</text>
</comment>
<organism evidence="3 4">
    <name type="scientific">Marasmius oreades</name>
    <name type="common">fairy-ring Marasmius</name>
    <dbReference type="NCBI Taxonomy" id="181124"/>
    <lineage>
        <taxon>Eukaryota</taxon>
        <taxon>Fungi</taxon>
        <taxon>Dikarya</taxon>
        <taxon>Basidiomycota</taxon>
        <taxon>Agaricomycotina</taxon>
        <taxon>Agaricomycetes</taxon>
        <taxon>Agaricomycetidae</taxon>
        <taxon>Agaricales</taxon>
        <taxon>Marasmiineae</taxon>
        <taxon>Marasmiaceae</taxon>
        <taxon>Marasmius</taxon>
    </lineage>
</organism>
<feature type="region of interest" description="Disordered" evidence="1">
    <location>
        <begin position="203"/>
        <end position="227"/>
    </location>
</feature>
<evidence type="ECO:0000313" key="3">
    <source>
        <dbReference type="EMBL" id="KAG7099672.1"/>
    </source>
</evidence>
<feature type="transmembrane region" description="Helical" evidence="2">
    <location>
        <begin position="171"/>
        <end position="193"/>
    </location>
</feature>
<feature type="compositionally biased region" description="Basic residues" evidence="1">
    <location>
        <begin position="73"/>
        <end position="83"/>
    </location>
</feature>
<dbReference type="OrthoDB" id="2756128at2759"/>
<dbReference type="KEGG" id="more:E1B28_001497"/>
<name>A0A9P8AFG7_9AGAR</name>
<evidence type="ECO:0000256" key="1">
    <source>
        <dbReference type="SAM" id="MobiDB-lite"/>
    </source>
</evidence>
<keyword evidence="2" id="KW-0472">Membrane</keyword>
<feature type="region of interest" description="Disordered" evidence="1">
    <location>
        <begin position="1"/>
        <end position="28"/>
    </location>
</feature>
<feature type="region of interest" description="Disordered" evidence="1">
    <location>
        <begin position="65"/>
        <end position="90"/>
    </location>
</feature>
<feature type="compositionally biased region" description="Basic residues" evidence="1">
    <location>
        <begin position="206"/>
        <end position="216"/>
    </location>
</feature>
<evidence type="ECO:0000256" key="2">
    <source>
        <dbReference type="SAM" id="Phobius"/>
    </source>
</evidence>
<dbReference type="Proteomes" id="UP001049176">
    <property type="component" value="Chromosome 1"/>
</dbReference>
<dbReference type="GeneID" id="66070573"/>